<gene>
    <name evidence="2" type="ORF">FF100_35490</name>
</gene>
<dbReference type="NCBIfam" id="TIGR01764">
    <property type="entry name" value="excise"/>
    <property type="match status" value="1"/>
</dbReference>
<protein>
    <submittedName>
        <fullName evidence="2">Helix-turn-helix domain-containing protein</fullName>
    </submittedName>
</protein>
<dbReference type="EMBL" id="VDDA01000059">
    <property type="protein sequence ID" value="TNC05528.1"/>
    <property type="molecule type" value="Genomic_DNA"/>
</dbReference>
<dbReference type="AlphaFoldDB" id="A0A5C4L654"/>
<feature type="domain" description="Helix-turn-helix" evidence="1">
    <location>
        <begin position="47"/>
        <end position="94"/>
    </location>
</feature>
<sequence>MVPEHAIRRLIELEVRAAVQALPLQEPPAPRPDPPPSSALASDRIAYRINEAAAAIGVCRATVYKLIAAGELRAGKRGSTTLIRRVDLEAFIDAMPASRGGPKDD</sequence>
<dbReference type="Proteomes" id="UP000305267">
    <property type="component" value="Unassembled WGS sequence"/>
</dbReference>
<reference evidence="2 3" key="1">
    <citation type="submission" date="2019-06" db="EMBL/GenBank/DDBJ databases">
        <title>Genome of Methylobacterium sp. 17Sr1-39.</title>
        <authorList>
            <person name="Seo T."/>
        </authorList>
    </citation>
    <scope>NUCLEOTIDE SEQUENCE [LARGE SCALE GENOMIC DNA]</scope>
    <source>
        <strain evidence="2 3">17Sr1-39</strain>
    </source>
</reference>
<dbReference type="OrthoDB" id="8003135at2"/>
<evidence type="ECO:0000313" key="2">
    <source>
        <dbReference type="EMBL" id="TNC05528.1"/>
    </source>
</evidence>
<dbReference type="InterPro" id="IPR041657">
    <property type="entry name" value="HTH_17"/>
</dbReference>
<proteinExistence type="predicted"/>
<organism evidence="2 3">
    <name type="scientific">Methylobacterium terricola</name>
    <dbReference type="NCBI Taxonomy" id="2583531"/>
    <lineage>
        <taxon>Bacteria</taxon>
        <taxon>Pseudomonadati</taxon>
        <taxon>Pseudomonadota</taxon>
        <taxon>Alphaproteobacteria</taxon>
        <taxon>Hyphomicrobiales</taxon>
        <taxon>Methylobacteriaceae</taxon>
        <taxon>Methylobacterium</taxon>
    </lineage>
</organism>
<dbReference type="GO" id="GO:0003677">
    <property type="term" value="F:DNA binding"/>
    <property type="evidence" value="ECO:0007669"/>
    <property type="project" value="InterPro"/>
</dbReference>
<evidence type="ECO:0000313" key="3">
    <source>
        <dbReference type="Proteomes" id="UP000305267"/>
    </source>
</evidence>
<evidence type="ECO:0000259" key="1">
    <source>
        <dbReference type="Pfam" id="PF12728"/>
    </source>
</evidence>
<keyword evidence="3" id="KW-1185">Reference proteome</keyword>
<accession>A0A5C4L654</accession>
<name>A0A5C4L654_9HYPH</name>
<dbReference type="InterPro" id="IPR010093">
    <property type="entry name" value="SinI_DNA-bd"/>
</dbReference>
<comment type="caution">
    <text evidence="2">The sequence shown here is derived from an EMBL/GenBank/DDBJ whole genome shotgun (WGS) entry which is preliminary data.</text>
</comment>
<dbReference type="Pfam" id="PF12728">
    <property type="entry name" value="HTH_17"/>
    <property type="match status" value="1"/>
</dbReference>